<dbReference type="GO" id="GO:0006144">
    <property type="term" value="P:purine nucleobase metabolic process"/>
    <property type="evidence" value="ECO:0007669"/>
    <property type="project" value="UniProtKB-KW"/>
</dbReference>
<reference evidence="9 10" key="1">
    <citation type="submission" date="2015-05" db="EMBL/GenBank/DDBJ databases">
        <title>Whole genome sequence and identification of bacterial endophytes from Costus igneus.</title>
        <authorList>
            <person name="Lee Y.P."/>
            <person name="Gan H.M."/>
            <person name="Eng W."/>
            <person name="Wheatley M.S."/>
            <person name="Caraballo A."/>
            <person name="Polter S."/>
            <person name="Savka M.A."/>
            <person name="Hudson A.O."/>
        </authorList>
    </citation>
    <scope>NUCLEOTIDE SEQUENCE [LARGE SCALE GENOMIC DNA]</scope>
    <source>
        <strain evidence="9 10">RIT379</strain>
    </source>
</reference>
<protein>
    <recommendedName>
        <fullName evidence="7">5-hydroxyisourate hydrolase</fullName>
        <shortName evidence="7">HIU hydrolase</shortName>
        <shortName evidence="7">HIUHase</shortName>
        <ecNumber evidence="7">3.5.2.17</ecNumber>
    </recommendedName>
</protein>
<comment type="caution">
    <text evidence="9">The sequence shown here is derived from an EMBL/GenBank/DDBJ whole genome shotgun (WGS) entry which is preliminary data.</text>
</comment>
<evidence type="ECO:0000256" key="3">
    <source>
        <dbReference type="ARBA" id="ARBA00009850"/>
    </source>
</evidence>
<dbReference type="InterPro" id="IPR036817">
    <property type="entry name" value="Transthyretin/HIU_hydrolase_sf"/>
</dbReference>
<evidence type="ECO:0000256" key="5">
    <source>
        <dbReference type="ARBA" id="ARBA00022631"/>
    </source>
</evidence>
<evidence type="ECO:0000256" key="7">
    <source>
        <dbReference type="RuleBase" id="RU361270"/>
    </source>
</evidence>
<organism evidence="9 10">
    <name type="scientific">Niallia circulans</name>
    <name type="common">Bacillus circulans</name>
    <dbReference type="NCBI Taxonomy" id="1397"/>
    <lineage>
        <taxon>Bacteria</taxon>
        <taxon>Bacillati</taxon>
        <taxon>Bacillota</taxon>
        <taxon>Bacilli</taxon>
        <taxon>Bacillales</taxon>
        <taxon>Bacillaceae</taxon>
        <taxon>Niallia</taxon>
    </lineage>
</organism>
<dbReference type="AlphaFoldDB" id="A0A0J1IGM2"/>
<dbReference type="PANTHER" id="PTHR10395">
    <property type="entry name" value="URICASE AND TRANSTHYRETIN-RELATED"/>
    <property type="match status" value="1"/>
</dbReference>
<comment type="function">
    <text evidence="2">Catalyzes the hydrolysis of 5-hydroxyisourate (HIU) to 2-oxo-4-hydroxy-4-carboxy-5-ureidoimidazoline (OHCU).</text>
</comment>
<keyword evidence="10" id="KW-1185">Reference proteome</keyword>
<evidence type="ECO:0000256" key="6">
    <source>
        <dbReference type="ARBA" id="ARBA00022801"/>
    </source>
</evidence>
<evidence type="ECO:0000256" key="1">
    <source>
        <dbReference type="ARBA" id="ARBA00001043"/>
    </source>
</evidence>
<dbReference type="OrthoDB" id="9792386at2"/>
<evidence type="ECO:0000313" key="9">
    <source>
        <dbReference type="EMBL" id="KLV25086.1"/>
    </source>
</evidence>
<dbReference type="PATRIC" id="fig|1397.4.peg.1550"/>
<dbReference type="SUPFAM" id="SSF49472">
    <property type="entry name" value="Transthyretin (synonym: prealbumin)"/>
    <property type="match status" value="1"/>
</dbReference>
<comment type="catalytic activity">
    <reaction evidence="1 7">
        <text>5-hydroxyisourate + H2O = 5-hydroxy-2-oxo-4-ureido-2,5-dihydro-1H-imidazole-5-carboxylate + H(+)</text>
        <dbReference type="Rhea" id="RHEA:23736"/>
        <dbReference type="ChEBI" id="CHEBI:15377"/>
        <dbReference type="ChEBI" id="CHEBI:15378"/>
        <dbReference type="ChEBI" id="CHEBI:18072"/>
        <dbReference type="ChEBI" id="CHEBI:58639"/>
        <dbReference type="EC" id="3.5.2.17"/>
    </reaction>
</comment>
<proteinExistence type="inferred from homology"/>
<evidence type="ECO:0000313" key="10">
    <source>
        <dbReference type="Proteomes" id="UP000036045"/>
    </source>
</evidence>
<dbReference type="PANTHER" id="PTHR10395:SF7">
    <property type="entry name" value="5-HYDROXYISOURATE HYDROLASE"/>
    <property type="match status" value="1"/>
</dbReference>
<evidence type="ECO:0000256" key="2">
    <source>
        <dbReference type="ARBA" id="ARBA00002704"/>
    </source>
</evidence>
<feature type="domain" description="Transthyretin/hydroxyisourate hydrolase" evidence="8">
    <location>
        <begin position="5"/>
        <end position="112"/>
    </location>
</feature>
<dbReference type="InterPro" id="IPR023416">
    <property type="entry name" value="Transthyretin/HIU_hydrolase_d"/>
</dbReference>
<evidence type="ECO:0000259" key="8">
    <source>
        <dbReference type="Pfam" id="PF00576"/>
    </source>
</evidence>
<accession>A0A0J1IGM2</accession>
<dbReference type="InterPro" id="IPR014306">
    <property type="entry name" value="Hydroxyisourate_hydrolase"/>
</dbReference>
<name>A0A0J1IGM2_NIACI</name>
<dbReference type="Proteomes" id="UP000036045">
    <property type="component" value="Unassembled WGS sequence"/>
</dbReference>
<sequence>MKTGITTHVLDLSNGKPGKGIKVELWRLQDSERIFLESGITNQDGRVDTILLEKIETGEFELVFYIQEYFGHSKEQHPFFTTIPIRFYTDETQLHYHIPLLLSGWGYQTYRGS</sequence>
<keyword evidence="6 7" id="KW-0378">Hydrolase</keyword>
<dbReference type="EMBL" id="LDPH01000018">
    <property type="protein sequence ID" value="KLV25086.1"/>
    <property type="molecule type" value="Genomic_DNA"/>
</dbReference>
<dbReference type="PROSITE" id="PS00768">
    <property type="entry name" value="TRANSTHYRETIN_1"/>
    <property type="match status" value="1"/>
</dbReference>
<dbReference type="CDD" id="cd05822">
    <property type="entry name" value="TLP_HIUase"/>
    <property type="match status" value="1"/>
</dbReference>
<keyword evidence="5 7" id="KW-0659">Purine metabolism</keyword>
<comment type="subunit">
    <text evidence="4 7">Homotetramer.</text>
</comment>
<dbReference type="InterPro" id="IPR023418">
    <property type="entry name" value="Thyroxine_BS"/>
</dbReference>
<dbReference type="GO" id="GO:0033971">
    <property type="term" value="F:hydroxyisourate hydrolase activity"/>
    <property type="evidence" value="ECO:0007669"/>
    <property type="project" value="UniProtKB-EC"/>
</dbReference>
<evidence type="ECO:0000256" key="4">
    <source>
        <dbReference type="ARBA" id="ARBA00011881"/>
    </source>
</evidence>
<dbReference type="Gene3D" id="2.60.40.180">
    <property type="entry name" value="Transthyretin/hydroxyisourate hydrolase domain"/>
    <property type="match status" value="1"/>
</dbReference>
<dbReference type="NCBIfam" id="TIGR02962">
    <property type="entry name" value="hdxy_isourate"/>
    <property type="match status" value="1"/>
</dbReference>
<dbReference type="EC" id="3.5.2.17" evidence="7"/>
<comment type="similarity">
    <text evidence="3 7">Belongs to the transthyretin family. 5-hydroxyisourate hydrolase subfamily.</text>
</comment>
<gene>
    <name evidence="9" type="ORF">ABW02_16750</name>
</gene>
<dbReference type="RefSeq" id="WP_047943426.1">
    <property type="nucleotide sequence ID" value="NZ_JBCLPU010000001.1"/>
</dbReference>
<dbReference type="Pfam" id="PF00576">
    <property type="entry name" value="Transthyretin"/>
    <property type="match status" value="1"/>
</dbReference>